<keyword evidence="3" id="KW-0540">Nuclease</keyword>
<evidence type="ECO:0000256" key="8">
    <source>
        <dbReference type="SAM" id="MobiDB-lite"/>
    </source>
</evidence>
<evidence type="ECO:0000256" key="2">
    <source>
        <dbReference type="ARBA" id="ARBA00006357"/>
    </source>
</evidence>
<keyword evidence="4" id="KW-0378">Hydrolase</keyword>
<evidence type="ECO:0000256" key="1">
    <source>
        <dbReference type="ARBA" id="ARBA00004123"/>
    </source>
</evidence>
<evidence type="ECO:0000256" key="5">
    <source>
        <dbReference type="ARBA" id="ARBA00022839"/>
    </source>
</evidence>
<comment type="similarity">
    <text evidence="2">Belongs to the REXO1/REXO3 family.</text>
</comment>
<dbReference type="AlphaFoldDB" id="A0A6A6RQU2"/>
<feature type="compositionally biased region" description="Polar residues" evidence="8">
    <location>
        <begin position="295"/>
        <end position="313"/>
    </location>
</feature>
<feature type="region of interest" description="Disordered" evidence="8">
    <location>
        <begin position="106"/>
        <end position="138"/>
    </location>
</feature>
<dbReference type="InterPro" id="IPR013520">
    <property type="entry name" value="Ribonucl_H"/>
</dbReference>
<dbReference type="SUPFAM" id="SSF57667">
    <property type="entry name" value="beta-beta-alpha zinc fingers"/>
    <property type="match status" value="1"/>
</dbReference>
<name>A0A6A6RQU2_9PLEO</name>
<accession>A0A6A6RQU2</accession>
<feature type="domain" description="C2H2-type" evidence="9">
    <location>
        <begin position="74"/>
        <end position="94"/>
    </location>
</feature>
<dbReference type="InterPro" id="IPR036397">
    <property type="entry name" value="RNaseH_sf"/>
</dbReference>
<keyword evidence="7" id="KW-0863">Zinc-finger</keyword>
<organism evidence="10 11">
    <name type="scientific">Massarina eburnea CBS 473.64</name>
    <dbReference type="NCBI Taxonomy" id="1395130"/>
    <lineage>
        <taxon>Eukaryota</taxon>
        <taxon>Fungi</taxon>
        <taxon>Dikarya</taxon>
        <taxon>Ascomycota</taxon>
        <taxon>Pezizomycotina</taxon>
        <taxon>Dothideomycetes</taxon>
        <taxon>Pleosporomycetidae</taxon>
        <taxon>Pleosporales</taxon>
        <taxon>Massarineae</taxon>
        <taxon>Massarinaceae</taxon>
        <taxon>Massarina</taxon>
    </lineage>
</organism>
<feature type="region of interest" description="Disordered" evidence="8">
    <location>
        <begin position="269"/>
        <end position="314"/>
    </location>
</feature>
<dbReference type="PANTHER" id="PTHR12801:SF115">
    <property type="entry name" value="FI18136P1-RELATED"/>
    <property type="match status" value="1"/>
</dbReference>
<feature type="compositionally biased region" description="Pro residues" evidence="8">
    <location>
        <begin position="386"/>
        <end position="397"/>
    </location>
</feature>
<dbReference type="SMART" id="SM00479">
    <property type="entry name" value="EXOIII"/>
    <property type="match status" value="1"/>
</dbReference>
<proteinExistence type="inferred from homology"/>
<dbReference type="SUPFAM" id="SSF53098">
    <property type="entry name" value="Ribonuclease H-like"/>
    <property type="match status" value="1"/>
</dbReference>
<evidence type="ECO:0000313" key="10">
    <source>
        <dbReference type="EMBL" id="KAF2636404.1"/>
    </source>
</evidence>
<dbReference type="Gene3D" id="3.30.420.10">
    <property type="entry name" value="Ribonuclease H-like superfamily/Ribonuclease H"/>
    <property type="match status" value="1"/>
</dbReference>
<evidence type="ECO:0000256" key="6">
    <source>
        <dbReference type="ARBA" id="ARBA00023242"/>
    </source>
</evidence>
<feature type="compositionally biased region" description="Low complexity" evidence="8">
    <location>
        <begin position="375"/>
        <end position="385"/>
    </location>
</feature>
<protein>
    <recommendedName>
        <fullName evidence="9">C2H2-type domain-containing protein</fullName>
    </recommendedName>
</protein>
<sequence>MAGPTHRSRPAQPTTLHCAICEGSFASQTQFDMHMVNHPDATKKDIRCAFCNWPFPDSHELEKHQIAAGHKAQYHCDACGEGFVKSFGLIKHRKFPSPCSDAFTRSPTAMKKRSKAPHPTDRKSGGQEGYLGGYFDPDTPRLQPETVGILRYDDSFAPTEFTNPDDIVCAACKRTFSNESRYDHHKLGCNSKSRRIDAASPLDNNALEQKRKPSLMALRSRPETAKPVGGGPFESSAAAARKKPDPAPALEAAKPAGGKFFGALHSRPSASALRKEPARAPAPTPAPEPSHRRAPTTSSLAVPTQSTPSNAPGTGTFICNVGGCGKSCRSEAGLKVHKQDAHNIGGRGLDLIGKDSWMLNPRERERLKSDGLLHAPGPSSSGRRGPPAPMSRPPPTGPAAMNRAPPRPAPVVRAPISIPPFTDMSRFAPPSDPAASMPAPAGPSVSGPAELEQAQRIYDQIMRLLIAADIVIQNDGKIVCDGNAWTRIGVARQPDVVGMLDKFVHLKVNTKLQGIMFLPSPKAFKIENELNYATKDFEQSPDRLHGQHAFGAVAIATSKIILADGCQDIVKIAAIDILSCRVVMDYLVCTDPTASVKDWRTKMTGLTSFRDMEAARQDGYRVLKGWKAARAALWKFIDRETIIVGHNLRNDMDALRMIHGRAIDVTKSIEKAADGPLSKAQLSLESISRDFPAVRIAPHPNYGQDVLQSAFAVREIALWMLKNETGLVKKAKAMSLDYQRLG</sequence>
<dbReference type="Gene3D" id="3.30.160.60">
    <property type="entry name" value="Classic Zinc Finger"/>
    <property type="match status" value="1"/>
</dbReference>
<keyword evidence="7" id="KW-0479">Metal-binding</keyword>
<dbReference type="PROSITE" id="PS00028">
    <property type="entry name" value="ZINC_FINGER_C2H2_1"/>
    <property type="match status" value="2"/>
</dbReference>
<dbReference type="GO" id="GO:0008270">
    <property type="term" value="F:zinc ion binding"/>
    <property type="evidence" value="ECO:0007669"/>
    <property type="project" value="UniProtKB-KW"/>
</dbReference>
<evidence type="ECO:0000256" key="4">
    <source>
        <dbReference type="ARBA" id="ARBA00022801"/>
    </source>
</evidence>
<dbReference type="InterPro" id="IPR013087">
    <property type="entry name" value="Znf_C2H2_type"/>
</dbReference>
<dbReference type="PANTHER" id="PTHR12801">
    <property type="entry name" value="RNA EXONUCLEASE REXO1 / RECO3 FAMILY MEMBER-RELATED"/>
    <property type="match status" value="1"/>
</dbReference>
<comment type="subcellular location">
    <subcellularLocation>
        <location evidence="1">Nucleus</location>
    </subcellularLocation>
</comment>
<dbReference type="GO" id="GO:0003676">
    <property type="term" value="F:nucleic acid binding"/>
    <property type="evidence" value="ECO:0007669"/>
    <property type="project" value="InterPro"/>
</dbReference>
<feature type="region of interest" description="Disordered" evidence="8">
    <location>
        <begin position="367"/>
        <end position="447"/>
    </location>
</feature>
<dbReference type="InterPro" id="IPR012337">
    <property type="entry name" value="RNaseH-like_sf"/>
</dbReference>
<feature type="domain" description="C2H2-type" evidence="9">
    <location>
        <begin position="317"/>
        <end position="342"/>
    </location>
</feature>
<feature type="region of interest" description="Disordered" evidence="8">
    <location>
        <begin position="200"/>
        <end position="253"/>
    </location>
</feature>
<gene>
    <name evidence="10" type="ORF">P280DRAFT_510380</name>
</gene>
<dbReference type="SMART" id="SM00355">
    <property type="entry name" value="ZnF_C2H2"/>
    <property type="match status" value="5"/>
</dbReference>
<keyword evidence="5" id="KW-0269">Exonuclease</keyword>
<dbReference type="OrthoDB" id="16516at2759"/>
<dbReference type="PROSITE" id="PS50157">
    <property type="entry name" value="ZINC_FINGER_C2H2_2"/>
    <property type="match status" value="2"/>
</dbReference>
<evidence type="ECO:0000256" key="7">
    <source>
        <dbReference type="PROSITE-ProRule" id="PRU00042"/>
    </source>
</evidence>
<dbReference type="InterPro" id="IPR047021">
    <property type="entry name" value="REXO1/3/4-like"/>
</dbReference>
<keyword evidence="11" id="KW-1185">Reference proteome</keyword>
<feature type="compositionally biased region" description="Low complexity" evidence="8">
    <location>
        <begin position="398"/>
        <end position="415"/>
    </location>
</feature>
<keyword evidence="6" id="KW-0539">Nucleus</keyword>
<dbReference type="InterPro" id="IPR036236">
    <property type="entry name" value="Znf_C2H2_sf"/>
</dbReference>
<feature type="compositionally biased region" description="Low complexity" evidence="8">
    <location>
        <begin position="433"/>
        <end position="447"/>
    </location>
</feature>
<dbReference type="Proteomes" id="UP000799753">
    <property type="component" value="Unassembled WGS sequence"/>
</dbReference>
<evidence type="ECO:0000259" key="9">
    <source>
        <dbReference type="PROSITE" id="PS50157"/>
    </source>
</evidence>
<keyword evidence="7" id="KW-0862">Zinc</keyword>
<dbReference type="EMBL" id="MU006798">
    <property type="protein sequence ID" value="KAF2636404.1"/>
    <property type="molecule type" value="Genomic_DNA"/>
</dbReference>
<evidence type="ECO:0000313" key="11">
    <source>
        <dbReference type="Proteomes" id="UP000799753"/>
    </source>
</evidence>
<dbReference type="GO" id="GO:0004527">
    <property type="term" value="F:exonuclease activity"/>
    <property type="evidence" value="ECO:0007669"/>
    <property type="project" value="UniProtKB-KW"/>
</dbReference>
<evidence type="ECO:0000256" key="3">
    <source>
        <dbReference type="ARBA" id="ARBA00022722"/>
    </source>
</evidence>
<reference evidence="10" key="1">
    <citation type="journal article" date="2020" name="Stud. Mycol.">
        <title>101 Dothideomycetes genomes: a test case for predicting lifestyles and emergence of pathogens.</title>
        <authorList>
            <person name="Haridas S."/>
            <person name="Albert R."/>
            <person name="Binder M."/>
            <person name="Bloem J."/>
            <person name="Labutti K."/>
            <person name="Salamov A."/>
            <person name="Andreopoulos B."/>
            <person name="Baker S."/>
            <person name="Barry K."/>
            <person name="Bills G."/>
            <person name="Bluhm B."/>
            <person name="Cannon C."/>
            <person name="Castanera R."/>
            <person name="Culley D."/>
            <person name="Daum C."/>
            <person name="Ezra D."/>
            <person name="Gonzalez J."/>
            <person name="Henrissat B."/>
            <person name="Kuo A."/>
            <person name="Liang C."/>
            <person name="Lipzen A."/>
            <person name="Lutzoni F."/>
            <person name="Magnuson J."/>
            <person name="Mondo S."/>
            <person name="Nolan M."/>
            <person name="Ohm R."/>
            <person name="Pangilinan J."/>
            <person name="Park H.-J."/>
            <person name="Ramirez L."/>
            <person name="Alfaro M."/>
            <person name="Sun H."/>
            <person name="Tritt A."/>
            <person name="Yoshinaga Y."/>
            <person name="Zwiers L.-H."/>
            <person name="Turgeon B."/>
            <person name="Goodwin S."/>
            <person name="Spatafora J."/>
            <person name="Crous P."/>
            <person name="Grigoriev I."/>
        </authorList>
    </citation>
    <scope>NUCLEOTIDE SEQUENCE</scope>
    <source>
        <strain evidence="10">CBS 473.64</strain>
    </source>
</reference>
<dbReference type="GO" id="GO:0005634">
    <property type="term" value="C:nucleus"/>
    <property type="evidence" value="ECO:0007669"/>
    <property type="project" value="UniProtKB-SubCell"/>
</dbReference>